<protein>
    <submittedName>
        <fullName evidence="1">Uncharacterized protein</fullName>
    </submittedName>
</protein>
<gene>
    <name evidence="1" type="ORF">E2C01_032185</name>
</gene>
<reference evidence="1 2" key="1">
    <citation type="submission" date="2019-05" db="EMBL/GenBank/DDBJ databases">
        <title>Another draft genome of Portunus trituberculatus and its Hox gene families provides insights of decapod evolution.</title>
        <authorList>
            <person name="Jeong J.-H."/>
            <person name="Song I."/>
            <person name="Kim S."/>
            <person name="Choi T."/>
            <person name="Kim D."/>
            <person name="Ryu S."/>
            <person name="Kim W."/>
        </authorList>
    </citation>
    <scope>NUCLEOTIDE SEQUENCE [LARGE SCALE GENOMIC DNA]</scope>
    <source>
        <tissue evidence="1">Muscle</tissue>
    </source>
</reference>
<dbReference type="EMBL" id="VSRR010004135">
    <property type="protein sequence ID" value="MPC38674.1"/>
    <property type="molecule type" value="Genomic_DNA"/>
</dbReference>
<evidence type="ECO:0000313" key="1">
    <source>
        <dbReference type="EMBL" id="MPC38674.1"/>
    </source>
</evidence>
<accession>A0A5B7F252</accession>
<keyword evidence="2" id="KW-1185">Reference proteome</keyword>
<proteinExistence type="predicted"/>
<sequence length="168" mass="18588">MHYRPDHLASLHTQRNTPSGFTAFGTRGKGQVFPFGREVLQGPPGGTWMPDFPWGAQLIFVQNRAAPRLVPRHPCHTKEETLPDPKVWFRWVSVCGTGGFYWGAGGRNGCCWHREGSREVRSGTNSRARTGARKYGKGSLEHARRLGVSLCRGEVNSACRDEVKGAGI</sequence>
<dbReference type="Proteomes" id="UP000324222">
    <property type="component" value="Unassembled WGS sequence"/>
</dbReference>
<organism evidence="1 2">
    <name type="scientific">Portunus trituberculatus</name>
    <name type="common">Swimming crab</name>
    <name type="synonym">Neptunus trituberculatus</name>
    <dbReference type="NCBI Taxonomy" id="210409"/>
    <lineage>
        <taxon>Eukaryota</taxon>
        <taxon>Metazoa</taxon>
        <taxon>Ecdysozoa</taxon>
        <taxon>Arthropoda</taxon>
        <taxon>Crustacea</taxon>
        <taxon>Multicrustacea</taxon>
        <taxon>Malacostraca</taxon>
        <taxon>Eumalacostraca</taxon>
        <taxon>Eucarida</taxon>
        <taxon>Decapoda</taxon>
        <taxon>Pleocyemata</taxon>
        <taxon>Brachyura</taxon>
        <taxon>Eubrachyura</taxon>
        <taxon>Portunoidea</taxon>
        <taxon>Portunidae</taxon>
        <taxon>Portuninae</taxon>
        <taxon>Portunus</taxon>
    </lineage>
</organism>
<comment type="caution">
    <text evidence="1">The sequence shown here is derived from an EMBL/GenBank/DDBJ whole genome shotgun (WGS) entry which is preliminary data.</text>
</comment>
<name>A0A5B7F252_PORTR</name>
<evidence type="ECO:0000313" key="2">
    <source>
        <dbReference type="Proteomes" id="UP000324222"/>
    </source>
</evidence>
<dbReference type="AlphaFoldDB" id="A0A5B7F252"/>